<proteinExistence type="predicted"/>
<name>A0A8H7F4K8_AGABI</name>
<sequence>MAHGRFKDRVPVDLVQQHLLTPLEHALSSNDVCYYHSYIHRESLTTSNDAQSLYVLCNFSLNQLSPYLSRYAIIEVCNCHGIPYHSIESKTVLYSRLYDHSHCPACDTSATVICIDYHTPPPVTTTHFPPDPPTERLMSNLIQAFCSEFDPEKIEEVGCAVCGQLRLKSSMRPLSNIDLDLSPIQQPLTAKQPWSSSTAPEWPIESPILDDTNQLCQNCYDALSIGKRPHLALANRLWIGVQPRILKELTFVEQLLIARVRHNKCLVRIASSGRAKMSANAIMFQSPTAQVYTVLPPSRETLSEVLAYIFIEHAKPTVEDFKKTPMLVRKRKIREALEWLKLNHIDYVDLKISETNLNIYLDEGLPVVVEHCPFDGSINPLATSLAGEEALD</sequence>
<feature type="domain" description="DUF6570" evidence="1">
    <location>
        <begin position="226"/>
        <end position="358"/>
    </location>
</feature>
<dbReference type="InterPro" id="IPR046700">
    <property type="entry name" value="DUF6570"/>
</dbReference>
<comment type="caution">
    <text evidence="2">The sequence shown here is derived from an EMBL/GenBank/DDBJ whole genome shotgun (WGS) entry which is preliminary data.</text>
</comment>
<organism evidence="2 3">
    <name type="scientific">Agaricus bisporus var. burnettii</name>
    <dbReference type="NCBI Taxonomy" id="192524"/>
    <lineage>
        <taxon>Eukaryota</taxon>
        <taxon>Fungi</taxon>
        <taxon>Dikarya</taxon>
        <taxon>Basidiomycota</taxon>
        <taxon>Agaricomycotina</taxon>
        <taxon>Agaricomycetes</taxon>
        <taxon>Agaricomycetidae</taxon>
        <taxon>Agaricales</taxon>
        <taxon>Agaricineae</taxon>
        <taxon>Agaricaceae</taxon>
        <taxon>Agaricus</taxon>
    </lineage>
</organism>
<evidence type="ECO:0000259" key="1">
    <source>
        <dbReference type="Pfam" id="PF20209"/>
    </source>
</evidence>
<evidence type="ECO:0000313" key="3">
    <source>
        <dbReference type="Proteomes" id="UP000629468"/>
    </source>
</evidence>
<dbReference type="AlphaFoldDB" id="A0A8H7F4K8"/>
<accession>A0A8H7F4K8</accession>
<protein>
    <recommendedName>
        <fullName evidence="1">DUF6570 domain-containing protein</fullName>
    </recommendedName>
</protein>
<gene>
    <name evidence="2" type="ORF">Agabi119p4_5104</name>
</gene>
<evidence type="ECO:0000313" key="2">
    <source>
        <dbReference type="EMBL" id="KAF7776711.1"/>
    </source>
</evidence>
<dbReference type="Pfam" id="PF20209">
    <property type="entry name" value="DUF6570"/>
    <property type="match status" value="1"/>
</dbReference>
<dbReference type="Proteomes" id="UP000629468">
    <property type="component" value="Unassembled WGS sequence"/>
</dbReference>
<dbReference type="EMBL" id="JABXXO010000006">
    <property type="protein sequence ID" value="KAF7776711.1"/>
    <property type="molecule type" value="Genomic_DNA"/>
</dbReference>
<reference evidence="2 3" key="1">
    <citation type="journal article" name="Sci. Rep.">
        <title>Telomere-to-telomere assembled and centromere annotated genomes of the two main subspecies of the button mushroom Agaricus bisporus reveal especially polymorphic chromosome ends.</title>
        <authorList>
            <person name="Sonnenberg A.S.M."/>
            <person name="Sedaghat-Telgerd N."/>
            <person name="Lavrijssen B."/>
            <person name="Ohm R.A."/>
            <person name="Hendrickx P.M."/>
            <person name="Scholtmeijer K."/>
            <person name="Baars J.J.P."/>
            <person name="van Peer A."/>
        </authorList>
    </citation>
    <scope>NUCLEOTIDE SEQUENCE [LARGE SCALE GENOMIC DNA]</scope>
    <source>
        <strain evidence="2 3">H119_p4</strain>
    </source>
</reference>